<comment type="caution">
    <text evidence="1">The sequence shown here is derived from an EMBL/GenBank/DDBJ whole genome shotgun (WGS) entry which is preliminary data.</text>
</comment>
<protein>
    <submittedName>
        <fullName evidence="1">Uncharacterized protein</fullName>
    </submittedName>
</protein>
<name>A0A9W7SIA9_9PEZI</name>
<evidence type="ECO:0000313" key="2">
    <source>
        <dbReference type="Proteomes" id="UP001138500"/>
    </source>
</evidence>
<reference evidence="1 2" key="1">
    <citation type="journal article" date="2018" name="IMA Fungus">
        <title>IMA Genome-F 10: Nine draft genome sequences of Claviceps purpurea s.lat., including C. arundinis, C. humidiphila, and C. cf. spartinae, pseudomolecules for the pitch canker pathogen Fusarium circinatum, draft genome of Davidsoniella eucalypti, Grosmannia galeiformis, Quambalaria eucalypti, and Teratosphaeria destructans.</title>
        <authorList>
            <person name="Wingfield B.D."/>
            <person name="Liu M."/>
            <person name="Nguyen H.D."/>
            <person name="Lane F.A."/>
            <person name="Morgan S.W."/>
            <person name="De Vos L."/>
            <person name="Wilken P.M."/>
            <person name="Duong T.A."/>
            <person name="Aylward J."/>
            <person name="Coetzee M.P."/>
            <person name="Dadej K."/>
            <person name="De Beer Z.W."/>
            <person name="Findlay W."/>
            <person name="Havenga M."/>
            <person name="Kolarik M."/>
            <person name="Menzies J.G."/>
            <person name="Naidoo K."/>
            <person name="Pochopski O."/>
            <person name="Shoukouhi P."/>
            <person name="Santana Q.C."/>
            <person name="Seifert K.A."/>
            <person name="Soal N."/>
            <person name="Steenkamp E.T."/>
            <person name="Tatham C.T."/>
            <person name="van der Nest M.A."/>
            <person name="Wingfield M.J."/>
        </authorList>
    </citation>
    <scope>NUCLEOTIDE SEQUENCE [LARGE SCALE GENOMIC DNA]</scope>
    <source>
        <strain evidence="1">CMW44962</strain>
    </source>
</reference>
<accession>A0A9W7SIA9</accession>
<evidence type="ECO:0000313" key="1">
    <source>
        <dbReference type="EMBL" id="KAH9810063.1"/>
    </source>
</evidence>
<proteinExistence type="predicted"/>
<gene>
    <name evidence="1" type="ORF">Tdes44962_MAKER01034</name>
</gene>
<organism evidence="1 2">
    <name type="scientific">Teratosphaeria destructans</name>
    <dbReference type="NCBI Taxonomy" id="418781"/>
    <lineage>
        <taxon>Eukaryota</taxon>
        <taxon>Fungi</taxon>
        <taxon>Dikarya</taxon>
        <taxon>Ascomycota</taxon>
        <taxon>Pezizomycotina</taxon>
        <taxon>Dothideomycetes</taxon>
        <taxon>Dothideomycetidae</taxon>
        <taxon>Mycosphaerellales</taxon>
        <taxon>Teratosphaeriaceae</taxon>
        <taxon>Teratosphaeria</taxon>
    </lineage>
</organism>
<sequence>MSNRRLNCSCTFSRFPWPPRGGETFRMRQASSRVMPAVAELAAVAEVPPLAAAYFCEAEACL</sequence>
<dbReference type="EMBL" id="RIBY02002533">
    <property type="protein sequence ID" value="KAH9810063.1"/>
    <property type="molecule type" value="Genomic_DNA"/>
</dbReference>
<dbReference type="AlphaFoldDB" id="A0A9W7SIA9"/>
<keyword evidence="2" id="KW-1185">Reference proteome</keyword>
<dbReference type="Proteomes" id="UP001138500">
    <property type="component" value="Unassembled WGS sequence"/>
</dbReference>
<reference evidence="1 2" key="2">
    <citation type="journal article" date="2021" name="Curr. Genet.">
        <title>Genetic response to nitrogen starvation in the aggressive Eucalyptus foliar pathogen Teratosphaeria destructans.</title>
        <authorList>
            <person name="Havenga M."/>
            <person name="Wingfield B.D."/>
            <person name="Wingfield M.J."/>
            <person name="Dreyer L.L."/>
            <person name="Roets F."/>
            <person name="Aylward J."/>
        </authorList>
    </citation>
    <scope>NUCLEOTIDE SEQUENCE [LARGE SCALE GENOMIC DNA]</scope>
    <source>
        <strain evidence="1">CMW44962</strain>
    </source>
</reference>